<evidence type="ECO:0000313" key="2">
    <source>
        <dbReference type="EMBL" id="BCR36662.1"/>
    </source>
</evidence>
<dbReference type="Gene3D" id="3.40.50.300">
    <property type="entry name" value="P-loop containing nucleotide triphosphate hydrolases"/>
    <property type="match status" value="1"/>
</dbReference>
<reference evidence="2" key="1">
    <citation type="submission" date="2021-01" db="EMBL/GenBank/DDBJ databases">
        <title>Draft genome sequence of Acholeplasmataceae bacterium strain Mahy22.</title>
        <authorList>
            <person name="Watanabe M."/>
            <person name="Kojima H."/>
            <person name="Fukui M."/>
        </authorList>
    </citation>
    <scope>NUCLEOTIDE SEQUENCE</scope>
    <source>
        <strain evidence="2">Mahy22</strain>
    </source>
</reference>
<dbReference type="GO" id="GO:0019136">
    <property type="term" value="F:deoxynucleoside kinase activity"/>
    <property type="evidence" value="ECO:0007669"/>
    <property type="project" value="TreeGrafter"/>
</dbReference>
<keyword evidence="2" id="KW-0418">Kinase</keyword>
<proteinExistence type="predicted"/>
<name>A0A7U9TJR5_9MOLU</name>
<dbReference type="InterPro" id="IPR031314">
    <property type="entry name" value="DNK_dom"/>
</dbReference>
<dbReference type="SUPFAM" id="SSF52540">
    <property type="entry name" value="P-loop containing nucleoside triphosphate hydrolases"/>
    <property type="match status" value="1"/>
</dbReference>
<feature type="domain" description="Deoxynucleoside kinase" evidence="1">
    <location>
        <begin position="3"/>
        <end position="196"/>
    </location>
</feature>
<keyword evidence="3" id="KW-1185">Reference proteome</keyword>
<dbReference type="EMBL" id="AP024412">
    <property type="protein sequence ID" value="BCR36662.1"/>
    <property type="molecule type" value="Genomic_DNA"/>
</dbReference>
<sequence length="199" mass="23664">MKISIGGMIASGKSTLVNRLGEALDLPVMEEFEKDDEVFNTLLKWLYEQKTDVEMLLQIYFIHNHWLNQQKYEGNFIVDRDLVEHWLFAQHNLKRMPTIMNMYNGVFHAYMNQIKKPDIYIILDVDWENFKDRVLSRGRDQEIENFDKNESYFRSLLKDYVTKIAAQCAVYDIPYVILNTSNKSEDEVFEMSMKAIRNI</sequence>
<keyword evidence="2" id="KW-0808">Transferase</keyword>
<dbReference type="GO" id="GO:0005737">
    <property type="term" value="C:cytoplasm"/>
    <property type="evidence" value="ECO:0007669"/>
    <property type="project" value="TreeGrafter"/>
</dbReference>
<evidence type="ECO:0000259" key="1">
    <source>
        <dbReference type="Pfam" id="PF01712"/>
    </source>
</evidence>
<dbReference type="InterPro" id="IPR027417">
    <property type="entry name" value="P-loop_NTPase"/>
</dbReference>
<dbReference type="KEGG" id="manr:MPAN_015550"/>
<gene>
    <name evidence="2" type="primary">dukB</name>
    <name evidence="2" type="ORF">MPAN_015550</name>
</gene>
<accession>A0A7U9TJR5</accession>
<dbReference type="AlphaFoldDB" id="A0A7U9TJR5"/>
<dbReference type="Proteomes" id="UP000620133">
    <property type="component" value="Chromosome"/>
</dbReference>
<dbReference type="PANTHER" id="PTHR10513:SF35">
    <property type="entry name" value="DEOXYADENOSINE KINASE"/>
    <property type="match status" value="1"/>
</dbReference>
<dbReference type="InterPro" id="IPR050566">
    <property type="entry name" value="Deoxyribonucleoside_kinase"/>
</dbReference>
<dbReference type="PANTHER" id="PTHR10513">
    <property type="entry name" value="DEOXYNUCLEOSIDE KINASE"/>
    <property type="match status" value="1"/>
</dbReference>
<evidence type="ECO:0000313" key="3">
    <source>
        <dbReference type="Proteomes" id="UP000620133"/>
    </source>
</evidence>
<protein>
    <submittedName>
        <fullName evidence="2">Deoxyadenosine kinase</fullName>
    </submittedName>
</protein>
<organism evidence="2 3">
    <name type="scientific">Mariniplasma anaerobium</name>
    <dbReference type="NCBI Taxonomy" id="2735436"/>
    <lineage>
        <taxon>Bacteria</taxon>
        <taxon>Bacillati</taxon>
        <taxon>Mycoplasmatota</taxon>
        <taxon>Mollicutes</taxon>
        <taxon>Acholeplasmatales</taxon>
        <taxon>Acholeplasmataceae</taxon>
        <taxon>Mariniplasma</taxon>
    </lineage>
</organism>
<dbReference type="Pfam" id="PF01712">
    <property type="entry name" value="dNK"/>
    <property type="match status" value="1"/>
</dbReference>
<dbReference type="RefSeq" id="WP_176239308.1">
    <property type="nucleotide sequence ID" value="NZ_AP024412.1"/>
</dbReference>